<evidence type="ECO:0000256" key="3">
    <source>
        <dbReference type="SAM" id="MobiDB-lite"/>
    </source>
</evidence>
<dbReference type="GO" id="GO:0045292">
    <property type="term" value="P:mRNA cis splicing, via spliceosome"/>
    <property type="evidence" value="ECO:0007669"/>
    <property type="project" value="TreeGrafter"/>
</dbReference>
<dbReference type="SMART" id="SM01050">
    <property type="entry name" value="CactinC_cactus"/>
    <property type="match status" value="1"/>
</dbReference>
<feature type="domain" description="Splicing factor Cactin C-terminal" evidence="4">
    <location>
        <begin position="550"/>
        <end position="674"/>
    </location>
</feature>
<feature type="compositionally biased region" description="Basic and acidic residues" evidence="3">
    <location>
        <begin position="1"/>
        <end position="23"/>
    </location>
</feature>
<reference evidence="6" key="1">
    <citation type="submission" date="2023-07" db="EMBL/GenBank/DDBJ databases">
        <title>Chromosome-level genome assembly of Artemia franciscana.</title>
        <authorList>
            <person name="Jo E."/>
        </authorList>
    </citation>
    <scope>NUCLEOTIDE SEQUENCE</scope>
    <source>
        <tissue evidence="6">Whole body</tissue>
    </source>
</reference>
<dbReference type="InterPro" id="IPR018816">
    <property type="entry name" value="Cactin_central"/>
</dbReference>
<dbReference type="GO" id="GO:0005737">
    <property type="term" value="C:cytoplasm"/>
    <property type="evidence" value="ECO:0007669"/>
    <property type="project" value="TreeGrafter"/>
</dbReference>
<dbReference type="Pfam" id="PF10312">
    <property type="entry name" value="Cactin_mid"/>
    <property type="match status" value="1"/>
</dbReference>
<proteinExistence type="inferred from homology"/>
<accession>A0AA88L535</accession>
<feature type="compositionally biased region" description="Basic and acidic residues" evidence="3">
    <location>
        <begin position="56"/>
        <end position="96"/>
    </location>
</feature>
<feature type="region of interest" description="Disordered" evidence="3">
    <location>
        <begin position="1"/>
        <end position="132"/>
    </location>
</feature>
<sequence length="674" mass="80259">MPRDNFESRRQEFHTKKSKETDRNRKKHKKRDRLSSPESSAGRPRRHDSESSDSDGGSHVKDMMKRLELAKQRSLEERRKEKEQLKATETPEERFARRLAKKQAKELKKRQEQGTASPDEYMQYTNEDNPFGDPDLTKTFVWNKKLQAKGILDVDREELEKEAKRMLEENRRDLEKVKQMRLQREREKAQRERELELEQRSKEANQFSQWRLQEDEFHLQQARLRSKIRIQDGRGKPIDYLAQYIAAEEDLEQLEPYEPYAYLQGITINDVEDLIEDIKVYKELEKGKHKDYWDDLTVIAEEELRKLKKMDKTEYEASLERREGINKAVQQDVHAVFKGKSAQQLEELKSKIEEKLRSRAPGIDINYWESLLSQLKAHIARARLRDRHQENLKQKVSQLKAQQGVEDEEKEKAWAQAKETEKTPSKIIKSETEADVTKEGKKTKDHYVDEELHNEEVELIQKQIDEYEAGGYSPVFIQQSDLELGTLVIDDVEDEQRLEFARKQVTTMGKKVETALTAEERRCEQEAIKGMADDESRFSVESAVDQNYSWSDKYRPRKPRYFNRVHTGFEWNKYNQTHYDIDNPPPKVVQGYKFNIFYPDLIEKNKAPTYTLTPCADNKDFSILRISAGPPYEDIAFKIVSRDWEYSYKRGFRCQFHNNIFQLWFHFKKYRYRR</sequence>
<evidence type="ECO:0000259" key="5">
    <source>
        <dbReference type="Pfam" id="PF10312"/>
    </source>
</evidence>
<dbReference type="PANTHER" id="PTHR21737">
    <property type="entry name" value="POLYGLUTAMINE BINDING PROTEIN 1/MARVEL MEMBRANE-ASSOCIATING DOMAIN CONTAINING 3"/>
    <property type="match status" value="1"/>
</dbReference>
<dbReference type="EMBL" id="JAVRJZ010000009">
    <property type="protein sequence ID" value="KAK2718978.1"/>
    <property type="molecule type" value="Genomic_DNA"/>
</dbReference>
<name>A0AA88L535_ARTSF</name>
<dbReference type="GO" id="GO:0005681">
    <property type="term" value="C:spliceosomal complex"/>
    <property type="evidence" value="ECO:0007669"/>
    <property type="project" value="TreeGrafter"/>
</dbReference>
<protein>
    <recommendedName>
        <fullName evidence="2">Splicing factor Cactin</fullName>
    </recommendedName>
</protein>
<dbReference type="PANTHER" id="PTHR21737:SF4">
    <property type="entry name" value="SPLICING FACTOR CACTIN"/>
    <property type="match status" value="1"/>
</dbReference>
<keyword evidence="7" id="KW-1185">Reference proteome</keyword>
<feature type="domain" description="Splicing factor cactin central" evidence="5">
    <location>
        <begin position="200"/>
        <end position="388"/>
    </location>
</feature>
<dbReference type="AlphaFoldDB" id="A0AA88L535"/>
<dbReference type="Proteomes" id="UP001187531">
    <property type="component" value="Unassembled WGS sequence"/>
</dbReference>
<evidence type="ECO:0000313" key="6">
    <source>
        <dbReference type="EMBL" id="KAK2718978.1"/>
    </source>
</evidence>
<evidence type="ECO:0000259" key="4">
    <source>
        <dbReference type="Pfam" id="PF09732"/>
    </source>
</evidence>
<evidence type="ECO:0000256" key="1">
    <source>
        <dbReference type="ARBA" id="ARBA00006895"/>
    </source>
</evidence>
<dbReference type="InterPro" id="IPR019134">
    <property type="entry name" value="Cactin_C"/>
</dbReference>
<feature type="compositionally biased region" description="Basic and acidic residues" evidence="3">
    <location>
        <begin position="103"/>
        <end position="112"/>
    </location>
</feature>
<feature type="region of interest" description="Disordered" evidence="3">
    <location>
        <begin position="178"/>
        <end position="197"/>
    </location>
</feature>
<comment type="similarity">
    <text evidence="1">Belongs to the CACTIN family.</text>
</comment>
<organism evidence="6 7">
    <name type="scientific">Artemia franciscana</name>
    <name type="common">Brine shrimp</name>
    <name type="synonym">Artemia sanfranciscana</name>
    <dbReference type="NCBI Taxonomy" id="6661"/>
    <lineage>
        <taxon>Eukaryota</taxon>
        <taxon>Metazoa</taxon>
        <taxon>Ecdysozoa</taxon>
        <taxon>Arthropoda</taxon>
        <taxon>Crustacea</taxon>
        <taxon>Branchiopoda</taxon>
        <taxon>Anostraca</taxon>
        <taxon>Artemiidae</taxon>
        <taxon>Artemia</taxon>
    </lineage>
</organism>
<evidence type="ECO:0000313" key="7">
    <source>
        <dbReference type="Proteomes" id="UP001187531"/>
    </source>
</evidence>
<dbReference type="Pfam" id="PF09732">
    <property type="entry name" value="CactinC_cactus"/>
    <property type="match status" value="1"/>
</dbReference>
<gene>
    <name evidence="6" type="ORF">QYM36_006108</name>
</gene>
<evidence type="ECO:0000256" key="2">
    <source>
        <dbReference type="ARBA" id="ARBA00034534"/>
    </source>
</evidence>
<comment type="caution">
    <text evidence="6">The sequence shown here is derived from an EMBL/GenBank/DDBJ whole genome shotgun (WGS) entry which is preliminary data.</text>
</comment>